<name>A0AA43QNH3_9LECA</name>
<keyword evidence="1" id="KW-1133">Transmembrane helix</keyword>
<comment type="caution">
    <text evidence="3">The sequence shown here is derived from an EMBL/GenBank/DDBJ whole genome shotgun (WGS) entry which is preliminary data.</text>
</comment>
<evidence type="ECO:0008006" key="5">
    <source>
        <dbReference type="Google" id="ProtNLM"/>
    </source>
</evidence>
<reference evidence="3" key="1">
    <citation type="journal article" date="2023" name="Genome Biol. Evol.">
        <title>First Whole Genome Sequence and Flow Cytometry Genome Size Data for the Lichen-Forming Fungus Ramalina farinacea (Ascomycota).</title>
        <authorList>
            <person name="Llewellyn T."/>
            <person name="Mian S."/>
            <person name="Hill R."/>
            <person name="Leitch I.J."/>
            <person name="Gaya E."/>
        </authorList>
    </citation>
    <scope>NUCLEOTIDE SEQUENCE</scope>
    <source>
        <strain evidence="3">LIQ254RAFAR</strain>
    </source>
</reference>
<proteinExistence type="predicted"/>
<evidence type="ECO:0000313" key="3">
    <source>
        <dbReference type="EMBL" id="MDI1487520.1"/>
    </source>
</evidence>
<feature type="signal peptide" evidence="2">
    <location>
        <begin position="1"/>
        <end position="20"/>
    </location>
</feature>
<keyword evidence="4" id="KW-1185">Reference proteome</keyword>
<sequence>MNPTLTFLFTLLSYPLTSLTSTIHSYFSLLTSFLTSLSLYPSNLPTTPSPPASEHLIRFPYRLLTSQSYASTFTLKFCAAATITLEQLRGNPFAVFPSGESCVVVPWSVVFIGIVGLWWVLPLQLRLGIWVVKGAWRGAQSIANGLVTGVGRGGAAVAGAWQGDRGQLDQGAWGVLMALSCEFGGEMLAGFGGLVSRSIGLCVAIKVAVPQ</sequence>
<feature type="transmembrane region" description="Helical" evidence="1">
    <location>
        <begin position="103"/>
        <end position="121"/>
    </location>
</feature>
<gene>
    <name evidence="3" type="ORF">OHK93_006790</name>
</gene>
<keyword evidence="2" id="KW-0732">Signal</keyword>
<protein>
    <recommendedName>
        <fullName evidence="5">ATP synthase F0 subunit 6</fullName>
    </recommendedName>
</protein>
<organism evidence="3 4">
    <name type="scientific">Ramalina farinacea</name>
    <dbReference type="NCBI Taxonomy" id="258253"/>
    <lineage>
        <taxon>Eukaryota</taxon>
        <taxon>Fungi</taxon>
        <taxon>Dikarya</taxon>
        <taxon>Ascomycota</taxon>
        <taxon>Pezizomycotina</taxon>
        <taxon>Lecanoromycetes</taxon>
        <taxon>OSLEUM clade</taxon>
        <taxon>Lecanoromycetidae</taxon>
        <taxon>Lecanorales</taxon>
        <taxon>Lecanorineae</taxon>
        <taxon>Ramalinaceae</taxon>
        <taxon>Ramalina</taxon>
    </lineage>
</organism>
<dbReference type="Proteomes" id="UP001161017">
    <property type="component" value="Unassembled WGS sequence"/>
</dbReference>
<evidence type="ECO:0000256" key="1">
    <source>
        <dbReference type="SAM" id="Phobius"/>
    </source>
</evidence>
<dbReference type="AlphaFoldDB" id="A0AA43QNH3"/>
<feature type="chain" id="PRO_5041261839" description="ATP synthase F0 subunit 6" evidence="2">
    <location>
        <begin position="21"/>
        <end position="211"/>
    </location>
</feature>
<accession>A0AA43QNH3</accession>
<evidence type="ECO:0000256" key="2">
    <source>
        <dbReference type="SAM" id="SignalP"/>
    </source>
</evidence>
<evidence type="ECO:0000313" key="4">
    <source>
        <dbReference type="Proteomes" id="UP001161017"/>
    </source>
</evidence>
<dbReference type="EMBL" id="JAPUFD010000005">
    <property type="protein sequence ID" value="MDI1487520.1"/>
    <property type="molecule type" value="Genomic_DNA"/>
</dbReference>
<keyword evidence="1" id="KW-0812">Transmembrane</keyword>
<keyword evidence="1" id="KW-0472">Membrane</keyword>